<evidence type="ECO:0000313" key="2">
    <source>
        <dbReference type="EMBL" id="AJQ92320.1"/>
    </source>
</evidence>
<keyword evidence="1" id="KW-1133">Transmembrane helix</keyword>
<dbReference type="AlphaFoldDB" id="A0A0C5UYG6"/>
<proteinExistence type="predicted"/>
<feature type="transmembrane region" description="Helical" evidence="1">
    <location>
        <begin position="12"/>
        <end position="31"/>
    </location>
</feature>
<gene>
    <name evidence="2" type="ORF">YC6258_00269</name>
</gene>
<evidence type="ECO:0000313" key="3">
    <source>
        <dbReference type="Proteomes" id="UP000032266"/>
    </source>
</evidence>
<organism evidence="2 3">
    <name type="scientific">Gynuella sunshinyii YC6258</name>
    <dbReference type="NCBI Taxonomy" id="1445510"/>
    <lineage>
        <taxon>Bacteria</taxon>
        <taxon>Pseudomonadati</taxon>
        <taxon>Pseudomonadota</taxon>
        <taxon>Gammaproteobacteria</taxon>
        <taxon>Oceanospirillales</taxon>
        <taxon>Saccharospirillaceae</taxon>
        <taxon>Gynuella</taxon>
    </lineage>
</organism>
<dbReference type="EMBL" id="CP007142">
    <property type="protein sequence ID" value="AJQ92320.1"/>
    <property type="molecule type" value="Genomic_DNA"/>
</dbReference>
<dbReference type="HOGENOM" id="CLU_3184270_0_0_6"/>
<protein>
    <submittedName>
        <fullName evidence="2">Uncharacterized protein</fullName>
    </submittedName>
</protein>
<keyword evidence="3" id="KW-1185">Reference proteome</keyword>
<sequence>MIQLNSAEHDELLACGILLVWLCFFVVIKRYQIPKGFFMPVRNICQ</sequence>
<evidence type="ECO:0000256" key="1">
    <source>
        <dbReference type="SAM" id="Phobius"/>
    </source>
</evidence>
<accession>A0A0C5UYG6</accession>
<dbReference type="Proteomes" id="UP000032266">
    <property type="component" value="Chromosome"/>
</dbReference>
<keyword evidence="1" id="KW-0812">Transmembrane</keyword>
<reference evidence="2 3" key="1">
    <citation type="submission" date="2014-01" db="EMBL/GenBank/DDBJ databases">
        <title>Full genme sequencing of cellulolytic bacterium Gynuella sunshinyii YC6258T gen. nov., sp. nov.</title>
        <authorList>
            <person name="Khan H."/>
            <person name="Chung E.J."/>
            <person name="Chung Y.R."/>
        </authorList>
    </citation>
    <scope>NUCLEOTIDE SEQUENCE [LARGE SCALE GENOMIC DNA]</scope>
    <source>
        <strain evidence="2 3">YC6258</strain>
    </source>
</reference>
<keyword evidence="1" id="KW-0472">Membrane</keyword>
<name>A0A0C5UYG6_9GAMM</name>
<dbReference type="KEGG" id="gsn:YC6258_00269"/>